<evidence type="ECO:0000256" key="8">
    <source>
        <dbReference type="ARBA" id="ARBA00022960"/>
    </source>
</evidence>
<accession>A0A1H0YJF3</accession>
<evidence type="ECO:0000256" key="9">
    <source>
        <dbReference type="ARBA" id="ARBA00022984"/>
    </source>
</evidence>
<dbReference type="InterPro" id="IPR036615">
    <property type="entry name" value="Mur_ligase_C_dom_sf"/>
</dbReference>
<dbReference type="PROSITE" id="PS01011">
    <property type="entry name" value="FOLYLPOLYGLU_SYNT_1"/>
    <property type="match status" value="1"/>
</dbReference>
<keyword evidence="6" id="KW-0547">Nucleotide-binding</keyword>
<reference evidence="17" key="1">
    <citation type="submission" date="2016-10" db="EMBL/GenBank/DDBJ databases">
        <authorList>
            <person name="Varghese N."/>
            <person name="Submissions S."/>
        </authorList>
    </citation>
    <scope>NUCLEOTIDE SEQUENCE [LARGE SCALE GENOMIC DNA]</scope>
    <source>
        <strain evidence="17">MPL-11</strain>
    </source>
</reference>
<dbReference type="InterPro" id="IPR036565">
    <property type="entry name" value="Mur-like_cat_sf"/>
</dbReference>
<evidence type="ECO:0000313" key="17">
    <source>
        <dbReference type="Proteomes" id="UP000199481"/>
    </source>
</evidence>
<dbReference type="InterPro" id="IPR013221">
    <property type="entry name" value="Mur_ligase_cen"/>
</dbReference>
<dbReference type="GO" id="GO:0004326">
    <property type="term" value="F:tetrahydrofolylpolyglutamate synthase activity"/>
    <property type="evidence" value="ECO:0007669"/>
    <property type="project" value="InterPro"/>
</dbReference>
<protein>
    <submittedName>
        <fullName evidence="16">UDP-N-acetylmuramoylalanyl-D-glutamate--2,6-diaminopimelate ligase</fullName>
    </submittedName>
</protein>
<dbReference type="Proteomes" id="UP000199481">
    <property type="component" value="Unassembled WGS sequence"/>
</dbReference>
<keyword evidence="3" id="KW-0963">Cytoplasm</keyword>
<dbReference type="UniPathway" id="UPA00219"/>
<proteinExistence type="inferred from homology"/>
<feature type="domain" description="Mur ligase N-terminal catalytic" evidence="13">
    <location>
        <begin position="24"/>
        <end position="96"/>
    </location>
</feature>
<dbReference type="PANTHER" id="PTHR23135:SF4">
    <property type="entry name" value="UDP-N-ACETYLMURAMOYL-L-ALANYL-D-GLUTAMATE--2,6-DIAMINOPIMELATE LIGASE MURE HOMOLOG, CHLOROPLASTIC"/>
    <property type="match status" value="1"/>
</dbReference>
<keyword evidence="4 16" id="KW-0436">Ligase</keyword>
<feature type="domain" description="Mur ligase C-terminal" evidence="14">
    <location>
        <begin position="326"/>
        <end position="455"/>
    </location>
</feature>
<dbReference type="InterPro" id="IPR000713">
    <property type="entry name" value="Mur_ligase_N"/>
</dbReference>
<name>A0A1H0YJF3_9LACT</name>
<keyword evidence="10 12" id="KW-0131">Cell cycle</keyword>
<evidence type="ECO:0000256" key="1">
    <source>
        <dbReference type="ARBA" id="ARBA00004752"/>
    </source>
</evidence>
<evidence type="ECO:0000256" key="10">
    <source>
        <dbReference type="ARBA" id="ARBA00023306"/>
    </source>
</evidence>
<evidence type="ECO:0000256" key="6">
    <source>
        <dbReference type="ARBA" id="ARBA00022741"/>
    </source>
</evidence>
<dbReference type="GO" id="GO:0051301">
    <property type="term" value="P:cell division"/>
    <property type="evidence" value="ECO:0007669"/>
    <property type="project" value="UniProtKB-KW"/>
</dbReference>
<dbReference type="NCBIfam" id="TIGR01085">
    <property type="entry name" value="murE"/>
    <property type="match status" value="1"/>
</dbReference>
<dbReference type="SUPFAM" id="SSF53244">
    <property type="entry name" value="MurD-like peptide ligases, peptide-binding domain"/>
    <property type="match status" value="1"/>
</dbReference>
<dbReference type="AlphaFoldDB" id="A0A1H0YJF3"/>
<dbReference type="InterPro" id="IPR018109">
    <property type="entry name" value="Folylpolyglutamate_synth_CS"/>
</dbReference>
<dbReference type="EMBL" id="FNJW01000008">
    <property type="protein sequence ID" value="SDQ15218.1"/>
    <property type="molecule type" value="Genomic_DNA"/>
</dbReference>
<dbReference type="GO" id="GO:0071555">
    <property type="term" value="P:cell wall organization"/>
    <property type="evidence" value="ECO:0007669"/>
    <property type="project" value="UniProtKB-KW"/>
</dbReference>
<keyword evidence="11 12" id="KW-0961">Cell wall biogenesis/degradation</keyword>
<gene>
    <name evidence="16" type="ORF">SAMN04487752_0984</name>
</gene>
<evidence type="ECO:0000256" key="2">
    <source>
        <dbReference type="ARBA" id="ARBA00005898"/>
    </source>
</evidence>
<dbReference type="Pfam" id="PF01225">
    <property type="entry name" value="Mur_ligase"/>
    <property type="match status" value="1"/>
</dbReference>
<dbReference type="GO" id="GO:0008360">
    <property type="term" value="P:regulation of cell shape"/>
    <property type="evidence" value="ECO:0007669"/>
    <property type="project" value="UniProtKB-KW"/>
</dbReference>
<evidence type="ECO:0000256" key="12">
    <source>
        <dbReference type="RuleBase" id="RU004135"/>
    </source>
</evidence>
<comment type="pathway">
    <text evidence="1 12">Cell wall biogenesis; peptidoglycan biosynthesis.</text>
</comment>
<evidence type="ECO:0000256" key="3">
    <source>
        <dbReference type="ARBA" id="ARBA00022490"/>
    </source>
</evidence>
<dbReference type="Gene3D" id="3.90.190.20">
    <property type="entry name" value="Mur ligase, C-terminal domain"/>
    <property type="match status" value="1"/>
</dbReference>
<comment type="similarity">
    <text evidence="2">Belongs to the MurCDEF family. MurE subfamily.</text>
</comment>
<comment type="subcellular location">
    <subcellularLocation>
        <location evidence="12">Cytoplasm</location>
    </subcellularLocation>
</comment>
<dbReference type="GO" id="GO:0009252">
    <property type="term" value="P:peptidoglycan biosynthetic process"/>
    <property type="evidence" value="ECO:0007669"/>
    <property type="project" value="UniProtKB-UniPathway"/>
</dbReference>
<keyword evidence="7" id="KW-0067">ATP-binding</keyword>
<evidence type="ECO:0000256" key="4">
    <source>
        <dbReference type="ARBA" id="ARBA00022598"/>
    </source>
</evidence>
<organism evidence="16 17">
    <name type="scientific">Carnobacterium viridans</name>
    <dbReference type="NCBI Taxonomy" id="174587"/>
    <lineage>
        <taxon>Bacteria</taxon>
        <taxon>Bacillati</taxon>
        <taxon>Bacillota</taxon>
        <taxon>Bacilli</taxon>
        <taxon>Lactobacillales</taxon>
        <taxon>Carnobacteriaceae</taxon>
        <taxon>Carnobacterium</taxon>
    </lineage>
</organism>
<dbReference type="SUPFAM" id="SSF53623">
    <property type="entry name" value="MurD-like peptide ligases, catalytic domain"/>
    <property type="match status" value="1"/>
</dbReference>
<evidence type="ECO:0000256" key="5">
    <source>
        <dbReference type="ARBA" id="ARBA00022618"/>
    </source>
</evidence>
<dbReference type="GO" id="GO:0005737">
    <property type="term" value="C:cytoplasm"/>
    <property type="evidence" value="ECO:0007669"/>
    <property type="project" value="UniProtKB-SubCell"/>
</dbReference>
<evidence type="ECO:0000259" key="15">
    <source>
        <dbReference type="Pfam" id="PF08245"/>
    </source>
</evidence>
<keyword evidence="17" id="KW-1185">Reference proteome</keyword>
<evidence type="ECO:0000259" key="13">
    <source>
        <dbReference type="Pfam" id="PF01225"/>
    </source>
</evidence>
<dbReference type="InterPro" id="IPR005761">
    <property type="entry name" value="UDP-N-AcMur-Glu-dNH2Pim_ligase"/>
</dbReference>
<keyword evidence="8 12" id="KW-0133">Cell shape</keyword>
<evidence type="ECO:0000256" key="7">
    <source>
        <dbReference type="ARBA" id="ARBA00022840"/>
    </source>
</evidence>
<dbReference type="GO" id="GO:0005524">
    <property type="term" value="F:ATP binding"/>
    <property type="evidence" value="ECO:0007669"/>
    <property type="project" value="UniProtKB-KW"/>
</dbReference>
<dbReference type="Gene3D" id="3.40.1190.10">
    <property type="entry name" value="Mur-like, catalytic domain"/>
    <property type="match status" value="1"/>
</dbReference>
<dbReference type="Pfam" id="PF08245">
    <property type="entry name" value="Mur_ligase_M"/>
    <property type="match status" value="1"/>
</dbReference>
<evidence type="ECO:0000259" key="14">
    <source>
        <dbReference type="Pfam" id="PF02875"/>
    </source>
</evidence>
<dbReference type="InterPro" id="IPR035911">
    <property type="entry name" value="MurE/MurF_N"/>
</dbReference>
<evidence type="ECO:0000256" key="11">
    <source>
        <dbReference type="ARBA" id="ARBA00023316"/>
    </source>
</evidence>
<dbReference type="PANTHER" id="PTHR23135">
    <property type="entry name" value="MUR LIGASE FAMILY MEMBER"/>
    <property type="match status" value="1"/>
</dbReference>
<dbReference type="SUPFAM" id="SSF63418">
    <property type="entry name" value="MurE/MurF N-terminal domain"/>
    <property type="match status" value="1"/>
</dbReference>
<evidence type="ECO:0000313" key="16">
    <source>
        <dbReference type="EMBL" id="SDQ15218.1"/>
    </source>
</evidence>
<keyword evidence="5 12" id="KW-0132">Cell division</keyword>
<dbReference type="NCBIfam" id="NF001126">
    <property type="entry name" value="PRK00139.1-4"/>
    <property type="match status" value="1"/>
</dbReference>
<sequence length="487" mass="54696">MKITDILTMGHLEYSDTLDQSLKVKGITDNSNEIKPGYVFIAVKGYKKDGHIYIQQAITNGAILIIGENELMDLEVPYLKVKNARKALGQVAKLFYRDPSKDKIMIGITGTNGKTTISFFIKHLLEKQGYSVSSIGTIYNEINGKKIQTINTTPNAKTINQLLVASTDQVVVMEVSSQGLEQDRLEGIQFDYALFNNLQHDHLDYHNTMEEYFECKALLFQKLKPNGTAIINSDDSWGIKLIERLTAEGKKILTVGEQSSNDSQILSKKLNSVLVMHKTKRYNLRTPLPGMHNLYNLTMSSCAAHELGVPYEKIEPYMSDFTGISGRFELFYLENRVTVVVDYAHTPDALEIAINTAITNGANHVITVFGFAGNRDTSKRKAMLENVTRLSNSSILTVTELFGSSIDKLYEDYVMIQKECQVEDSTSIIMDRTIAIQTAIENAQSGDWVLLLGKGHEQYKENYALNTKSDQETVLYLQKNKLSISDH</sequence>
<dbReference type="Gene3D" id="3.40.1390.10">
    <property type="entry name" value="MurE/MurF, N-terminal domain"/>
    <property type="match status" value="1"/>
</dbReference>
<dbReference type="RefSeq" id="WP_226776614.1">
    <property type="nucleotide sequence ID" value="NZ_CP084916.1"/>
</dbReference>
<dbReference type="InterPro" id="IPR004101">
    <property type="entry name" value="Mur_ligase_C"/>
</dbReference>
<keyword evidence="9 12" id="KW-0573">Peptidoglycan synthesis</keyword>
<dbReference type="Pfam" id="PF02875">
    <property type="entry name" value="Mur_ligase_C"/>
    <property type="match status" value="1"/>
</dbReference>
<feature type="domain" description="Mur ligase central" evidence="15">
    <location>
        <begin position="108"/>
        <end position="304"/>
    </location>
</feature>